<dbReference type="RefSeq" id="XP_018191186.1">
    <property type="nucleotide sequence ID" value="XM_018331943.1"/>
</dbReference>
<dbReference type="Gene3D" id="2.130.10.10">
    <property type="entry name" value="YVTN repeat-like/Quinoprotein amine dehydrogenase"/>
    <property type="match status" value="1"/>
</dbReference>
<dbReference type="GO" id="GO:0000972">
    <property type="term" value="P:transcription-dependent tethering of RNA polymerase II gene DNA at nuclear periphery"/>
    <property type="evidence" value="ECO:0007669"/>
    <property type="project" value="TreeGrafter"/>
</dbReference>
<dbReference type="GO" id="GO:0016973">
    <property type="term" value="P:poly(A)+ mRNA export from nucleus"/>
    <property type="evidence" value="ECO:0007669"/>
    <property type="project" value="TreeGrafter"/>
</dbReference>
<feature type="region of interest" description="Disordered" evidence="8">
    <location>
        <begin position="1"/>
        <end position="62"/>
    </location>
</feature>
<dbReference type="FunFam" id="2.130.10.10:FF:001057">
    <property type="entry name" value="Nuclear pore complex subunit Nup133, putative"/>
    <property type="match status" value="1"/>
</dbReference>
<keyword evidence="3" id="KW-0813">Transport</keyword>
<evidence type="ECO:0000256" key="6">
    <source>
        <dbReference type="ARBA" id="ARBA00023010"/>
    </source>
</evidence>
<keyword evidence="12" id="KW-1185">Reference proteome</keyword>
<dbReference type="OMA" id="HVATLLW"/>
<sequence length="1373" mass="153913">MFSPEASFHASSIPTRNPRRRQRTHSEEPGSASQRSKKRQRSALAQESFIPPPDLDIDGNENEEETVFNGDSIYSEVDSGFQGLALKDKSKSSKRKGKGDGSIVLSKNDTYVVSQLPSLPDSIRSNKKERFHGGISSLAGFALAFTHTHALVWSYNSTQPIPNKSFSFKLQEQPVHSSDPLPIGCLTPRTTSSAEPGLLVVLPSTGRITYWASLSDAATVDVMRQRHLGVAGSVGSMLSGEFAVNIVDAEPSGFLLTFSSGRFAHLRVRDPQGRPGIFVQFLRHSGGSGGFLGGLKNVFGGGAWRKNIAGVKAGKSHVRGQRDIIVGASNGSFQIWDTNWSGRDTLRQDFDAKPEIAAGIAGTGAITQVEGETSLEVLDFHLLSSEDTSMDSNTQDADIELRLLALVAFVSGGSWSYALVELTLEEEAPVVRGVQHIRYYKAPAKQRGYQTNARLHLPAPGHVAFIVFDDAVVIASVRKLEESPSTQLLADTQGIQDPFEDVIEFRKGTEFQVVGTGVEDAQDKSKATSDPGRPLLKHPGCLLLVRGFGVVRVSVFENNDQTAAIDSSRLTVKSKIEQAVFYGTVSNNLLNFSARREIQFTAEEVEQAALQISNEILTSTSEFIPLLTPSLDHQLKVRASALKHLAIHLKENYPPISRVGRWQMMWDAEKLMAARAVWRSYDAVLRGEWAKEKHLIPELVIMLSEKFKTEPVPELGELDAVRQWFIRDVSRMEFFVPWACQTVLELYKEGVQDPRVVTRLASEANDISLGALETAFRFRSENMSLYGLEHENLENGILRNGYENLPEFWTSTQPVSKSTKDLTDLSRQMATDHWKKPSQPGDPDPRIIKKLADDNPRQVQISCQTYQEYYRWLFSRGDEYHVNGAEHVREAHLRVRRVQMTSLLDIDKVHEALALAEKYRDMIALVEIVAKEVNHLGIETQRPELSAERRAEAQERLEALQDRIESYFRDFGDEWAHALYSRHIEQGRLFGLLDDNADYQPYLTRFLRSNPQYAKLSWINDVCGENSYLHAANTLLALGQHQETNVWSKKVELSLGKLAVAAVREQRRQPTTRRSEGELVTVHSELAMIDIQEKLFRHLASSIKDSLDEKAAVQLAMEKYGQEVTKDNPAMHQMLEMGLEALIERESMSPDQLIDTLTLIDSKFDSDNQDDLNGSQFYLALRVLDLCGLEYGRTRRDLTEKIIWRRCFVRDNWNELNDTSLKGDQAVEDATHATALFKTLKEGFRNDLWNASSSMRILSPQQVKGAGCSPNELSHRFGTNSEDLREPVAKGMQIEDELLEKYVSKGRLDHWFEGIKDAAKKSLEDDRDTAAESTQLWDEISSKIEAGIPPEEDEQMDMDEDAEMDDEGDVSMG</sequence>
<keyword evidence="5" id="KW-0653">Protein transport</keyword>
<evidence type="ECO:0000259" key="10">
    <source>
        <dbReference type="Pfam" id="PF08801"/>
    </source>
</evidence>
<keyword evidence="6" id="KW-0811">Translocation</keyword>
<comment type="subcellular location">
    <subcellularLocation>
        <location evidence="1">Nucleus envelope</location>
    </subcellularLocation>
</comment>
<feature type="region of interest" description="Disordered" evidence="8">
    <location>
        <begin position="1321"/>
        <end position="1373"/>
    </location>
</feature>
<dbReference type="EMBL" id="KV407455">
    <property type="protein sequence ID" value="KZF25631.1"/>
    <property type="molecule type" value="Genomic_DNA"/>
</dbReference>
<dbReference type="GO" id="GO:0006606">
    <property type="term" value="P:protein import into nucleus"/>
    <property type="evidence" value="ECO:0007669"/>
    <property type="project" value="TreeGrafter"/>
</dbReference>
<evidence type="ECO:0000256" key="2">
    <source>
        <dbReference type="ARBA" id="ARBA00005569"/>
    </source>
</evidence>
<dbReference type="InterPro" id="IPR007187">
    <property type="entry name" value="Nucleoporin_Nup133/Nup155_C"/>
</dbReference>
<evidence type="ECO:0000313" key="11">
    <source>
        <dbReference type="EMBL" id="KZF25631.1"/>
    </source>
</evidence>
<dbReference type="Pfam" id="PF08801">
    <property type="entry name" value="Nucleoporin_N"/>
    <property type="match status" value="1"/>
</dbReference>
<protein>
    <recommendedName>
        <fullName evidence="13">Nuclear pore complex subunit Nup133</fullName>
    </recommendedName>
</protein>
<evidence type="ECO:0000256" key="4">
    <source>
        <dbReference type="ARBA" id="ARBA00022816"/>
    </source>
</evidence>
<keyword evidence="7" id="KW-0539">Nucleus</keyword>
<feature type="domain" description="Nucleoporin Nup133/Nup155-like N-terminal" evidence="10">
    <location>
        <begin position="107"/>
        <end position="552"/>
    </location>
</feature>
<dbReference type="PANTHER" id="PTHR13405:SF11">
    <property type="entry name" value="NUCLEAR PORE COMPLEX PROTEIN NUP133"/>
    <property type="match status" value="1"/>
</dbReference>
<dbReference type="Proteomes" id="UP000076632">
    <property type="component" value="Unassembled WGS sequence"/>
</dbReference>
<dbReference type="GO" id="GO:0017056">
    <property type="term" value="F:structural constituent of nuclear pore"/>
    <property type="evidence" value="ECO:0007669"/>
    <property type="project" value="InterPro"/>
</dbReference>
<dbReference type="STRING" id="1328760.A0A165J249"/>
<dbReference type="Pfam" id="PF03177">
    <property type="entry name" value="Nucleoporin_C"/>
    <property type="match status" value="1"/>
</dbReference>
<reference evidence="11 12" key="1">
    <citation type="journal article" date="2016" name="Fungal Biol.">
        <title>The genome of Xylona heveae provides a window into fungal endophytism.</title>
        <authorList>
            <person name="Gazis R."/>
            <person name="Kuo A."/>
            <person name="Riley R."/>
            <person name="LaButti K."/>
            <person name="Lipzen A."/>
            <person name="Lin J."/>
            <person name="Amirebrahimi M."/>
            <person name="Hesse C.N."/>
            <person name="Spatafora J.W."/>
            <person name="Henrissat B."/>
            <person name="Hainaut M."/>
            <person name="Grigoriev I.V."/>
            <person name="Hibbett D.S."/>
        </authorList>
    </citation>
    <scope>NUCLEOTIDE SEQUENCE [LARGE SCALE GENOMIC DNA]</scope>
    <source>
        <strain evidence="11 12">TC161</strain>
    </source>
</reference>
<dbReference type="GO" id="GO:0031080">
    <property type="term" value="C:nuclear pore outer ring"/>
    <property type="evidence" value="ECO:0007669"/>
    <property type="project" value="TreeGrafter"/>
</dbReference>
<name>A0A165J249_XYLHT</name>
<dbReference type="GeneID" id="28897080"/>
<dbReference type="Gene3D" id="1.25.40.700">
    <property type="match status" value="1"/>
</dbReference>
<evidence type="ECO:0000256" key="3">
    <source>
        <dbReference type="ARBA" id="ARBA00022448"/>
    </source>
</evidence>
<organism evidence="11 12">
    <name type="scientific">Xylona heveae (strain CBS 132557 / TC161)</name>
    <dbReference type="NCBI Taxonomy" id="1328760"/>
    <lineage>
        <taxon>Eukaryota</taxon>
        <taxon>Fungi</taxon>
        <taxon>Dikarya</taxon>
        <taxon>Ascomycota</taxon>
        <taxon>Pezizomycotina</taxon>
        <taxon>Xylonomycetes</taxon>
        <taxon>Xylonales</taxon>
        <taxon>Xylonaceae</taxon>
        <taxon>Xylona</taxon>
    </lineage>
</organism>
<dbReference type="SUPFAM" id="SSF117289">
    <property type="entry name" value="Nucleoporin domain"/>
    <property type="match status" value="1"/>
</dbReference>
<feature type="compositionally biased region" description="Acidic residues" evidence="8">
    <location>
        <begin position="1350"/>
        <end position="1373"/>
    </location>
</feature>
<dbReference type="InParanoid" id="A0A165J249"/>
<dbReference type="InterPro" id="IPR014908">
    <property type="entry name" value="Nucleoporin_Nup133/Nup155_N"/>
</dbReference>
<evidence type="ECO:0008006" key="13">
    <source>
        <dbReference type="Google" id="ProtNLM"/>
    </source>
</evidence>
<dbReference type="OrthoDB" id="103454at2759"/>
<dbReference type="PANTHER" id="PTHR13405">
    <property type="entry name" value="NUCLEAR PORE COMPLEX PROTEIN NUP133"/>
    <property type="match status" value="1"/>
</dbReference>
<dbReference type="InterPro" id="IPR037624">
    <property type="entry name" value="Nup133-like"/>
</dbReference>
<evidence type="ECO:0000256" key="1">
    <source>
        <dbReference type="ARBA" id="ARBA00004259"/>
    </source>
</evidence>
<keyword evidence="4" id="KW-0509">mRNA transport</keyword>
<proteinExistence type="inferred from homology"/>
<evidence type="ECO:0000313" key="12">
    <source>
        <dbReference type="Proteomes" id="UP000076632"/>
    </source>
</evidence>
<feature type="compositionally biased region" description="Basic and acidic residues" evidence="8">
    <location>
        <begin position="1321"/>
        <end position="1330"/>
    </location>
</feature>
<dbReference type="InterPro" id="IPR015943">
    <property type="entry name" value="WD40/YVTN_repeat-like_dom_sf"/>
</dbReference>
<evidence type="ECO:0000259" key="9">
    <source>
        <dbReference type="Pfam" id="PF03177"/>
    </source>
</evidence>
<evidence type="ECO:0000256" key="7">
    <source>
        <dbReference type="ARBA" id="ARBA00023242"/>
    </source>
</evidence>
<gene>
    <name evidence="11" type="ORF">L228DRAFT_244515</name>
</gene>
<evidence type="ECO:0000256" key="5">
    <source>
        <dbReference type="ARBA" id="ARBA00022927"/>
    </source>
</evidence>
<accession>A0A165J249</accession>
<evidence type="ECO:0000256" key="8">
    <source>
        <dbReference type="SAM" id="MobiDB-lite"/>
    </source>
</evidence>
<feature type="domain" description="Nucleoporin Nup133/Nup155-like C-terminal" evidence="9">
    <location>
        <begin position="665"/>
        <end position="1313"/>
    </location>
</feature>
<dbReference type="Gene3D" id="1.20.58.1380">
    <property type="match status" value="1"/>
</dbReference>
<comment type="similarity">
    <text evidence="2">Belongs to the nucleoporin Nup133 family.</text>
</comment>